<sequence>MLGSSKFNVAIVIVVLFLLTLLAGGGFAYTISCRDRILYGVQTDGHSLFGMTQAEAEHYFEQLGQRRLANQSISLRSNDANWKLQPQDISLHPDAAMAAEKAYKAGREGSGLRKVLTQVRNAVFGCNIALTANYDGNLLQKKLDAIAAAVLVQPVNASCEIGANGAIRHLPGKSGKVLDLSSAVETLDKPLKAMQSTIVDLPIVEQQPFVRTEDVTNVNAVLATYTTYYRHGARGDNIALAAQQLNGVLVRSGAGFSFNDIVGTRTASAGYKNAAVLVNGKAVPGIGGGVCQVSSTLYNAILLAGLNPTVRYSHFLPSTYCPPGLDATVADDLIDFQFTNPLPHNVYLLANADGRKITVQVLGTQADLGGKKITLETVGSRMRPSVYRVYSTNGQVVEREYLHTDSYS</sequence>
<organism evidence="2 3">
    <name type="scientific">Selenomonas sputigena</name>
    <dbReference type="NCBI Taxonomy" id="69823"/>
    <lineage>
        <taxon>Bacteria</taxon>
        <taxon>Bacillati</taxon>
        <taxon>Bacillota</taxon>
        <taxon>Negativicutes</taxon>
        <taxon>Selenomonadales</taxon>
        <taxon>Selenomonadaceae</taxon>
        <taxon>Selenomonas</taxon>
    </lineage>
</organism>
<protein>
    <submittedName>
        <fullName evidence="2">VanW family protein</fullName>
    </submittedName>
</protein>
<dbReference type="Pfam" id="PF12229">
    <property type="entry name" value="PG_binding_4"/>
    <property type="match status" value="1"/>
</dbReference>
<evidence type="ECO:0000259" key="1">
    <source>
        <dbReference type="Pfam" id="PF12229"/>
    </source>
</evidence>
<dbReference type="PANTHER" id="PTHR35788:SF1">
    <property type="entry name" value="EXPORTED PROTEIN"/>
    <property type="match status" value="1"/>
</dbReference>
<dbReference type="EMBL" id="JARVLH010000001">
    <property type="protein sequence ID" value="MEX5284241.1"/>
    <property type="molecule type" value="Genomic_DNA"/>
</dbReference>
<dbReference type="Pfam" id="PF04294">
    <property type="entry name" value="VanW"/>
    <property type="match status" value="1"/>
</dbReference>
<evidence type="ECO:0000313" key="3">
    <source>
        <dbReference type="Proteomes" id="UP001559623"/>
    </source>
</evidence>
<gene>
    <name evidence="2" type="ORF">QCO44_01105</name>
</gene>
<dbReference type="Proteomes" id="UP001559623">
    <property type="component" value="Unassembled WGS sequence"/>
</dbReference>
<dbReference type="InterPro" id="IPR007391">
    <property type="entry name" value="Vancomycin_resist_VanW"/>
</dbReference>
<accession>A0ABV3X219</accession>
<comment type="caution">
    <text evidence="2">The sequence shown here is derived from an EMBL/GenBank/DDBJ whole genome shotgun (WGS) entry which is preliminary data.</text>
</comment>
<reference evidence="2 3" key="1">
    <citation type="submission" date="2023-04" db="EMBL/GenBank/DDBJ databases">
        <title>Genome Sequence of Selenomonas sputigena ATCC 33150.</title>
        <authorList>
            <person name="Miller D.P."/>
            <person name="Anvari S."/>
            <person name="Polson S.W."/>
            <person name="Macdonald M."/>
            <person name="Mcdowell J.V."/>
        </authorList>
    </citation>
    <scope>NUCLEOTIDE SEQUENCE [LARGE SCALE GENOMIC DNA]</scope>
    <source>
        <strain evidence="2 3">ATCC 33150</strain>
    </source>
</reference>
<dbReference type="RefSeq" id="WP_368845963.1">
    <property type="nucleotide sequence ID" value="NZ_CP194411.1"/>
</dbReference>
<keyword evidence="3" id="KW-1185">Reference proteome</keyword>
<name>A0ABV3X219_9FIRM</name>
<dbReference type="InterPro" id="IPR022029">
    <property type="entry name" value="YoaR-like_PG-bd"/>
</dbReference>
<proteinExistence type="predicted"/>
<dbReference type="PANTHER" id="PTHR35788">
    <property type="entry name" value="EXPORTED PROTEIN-RELATED"/>
    <property type="match status" value="1"/>
</dbReference>
<dbReference type="InterPro" id="IPR052913">
    <property type="entry name" value="Glycopeptide_resist_protein"/>
</dbReference>
<feature type="domain" description="YoaR-like putative peptidoglycan binding" evidence="1">
    <location>
        <begin position="82"/>
        <end position="197"/>
    </location>
</feature>
<evidence type="ECO:0000313" key="2">
    <source>
        <dbReference type="EMBL" id="MEX5284241.1"/>
    </source>
</evidence>